<keyword evidence="2" id="KW-0732">Signal</keyword>
<dbReference type="EMBL" id="CAICTM010000169">
    <property type="protein sequence ID" value="CAB9503589.1"/>
    <property type="molecule type" value="Genomic_DNA"/>
</dbReference>
<evidence type="ECO:0000313" key="4">
    <source>
        <dbReference type="Proteomes" id="UP001153069"/>
    </source>
</evidence>
<feature type="signal peptide" evidence="2">
    <location>
        <begin position="1"/>
        <end position="23"/>
    </location>
</feature>
<feature type="chain" id="PRO_5040357916" evidence="2">
    <location>
        <begin position="24"/>
        <end position="489"/>
    </location>
</feature>
<feature type="region of interest" description="Disordered" evidence="1">
    <location>
        <begin position="240"/>
        <end position="265"/>
    </location>
</feature>
<accession>A0A9N8DJ60</accession>
<reference evidence="3" key="1">
    <citation type="submission" date="2020-06" db="EMBL/GenBank/DDBJ databases">
        <authorList>
            <consortium name="Plant Systems Biology data submission"/>
        </authorList>
    </citation>
    <scope>NUCLEOTIDE SEQUENCE</scope>
    <source>
        <strain evidence="3">D6</strain>
    </source>
</reference>
<feature type="compositionally biased region" description="Basic and acidic residues" evidence="1">
    <location>
        <begin position="256"/>
        <end position="265"/>
    </location>
</feature>
<gene>
    <name evidence="3" type="ORF">SEMRO_170_G075470.1</name>
</gene>
<comment type="caution">
    <text evidence="3">The sequence shown here is derived from an EMBL/GenBank/DDBJ whole genome shotgun (WGS) entry which is preliminary data.</text>
</comment>
<dbReference type="AlphaFoldDB" id="A0A9N8DJ60"/>
<organism evidence="3 4">
    <name type="scientific">Seminavis robusta</name>
    <dbReference type="NCBI Taxonomy" id="568900"/>
    <lineage>
        <taxon>Eukaryota</taxon>
        <taxon>Sar</taxon>
        <taxon>Stramenopiles</taxon>
        <taxon>Ochrophyta</taxon>
        <taxon>Bacillariophyta</taxon>
        <taxon>Bacillariophyceae</taxon>
        <taxon>Bacillariophycidae</taxon>
        <taxon>Naviculales</taxon>
        <taxon>Naviculaceae</taxon>
        <taxon>Seminavis</taxon>
    </lineage>
</organism>
<evidence type="ECO:0000256" key="1">
    <source>
        <dbReference type="SAM" id="MobiDB-lite"/>
    </source>
</evidence>
<name>A0A9N8DJ60_9STRA</name>
<evidence type="ECO:0000313" key="3">
    <source>
        <dbReference type="EMBL" id="CAB9503589.1"/>
    </source>
</evidence>
<evidence type="ECO:0000256" key="2">
    <source>
        <dbReference type="SAM" id="SignalP"/>
    </source>
</evidence>
<proteinExistence type="predicted"/>
<protein>
    <submittedName>
        <fullName evidence="3">Uncharacterized protein</fullName>
    </submittedName>
</protein>
<keyword evidence="4" id="KW-1185">Reference proteome</keyword>
<dbReference type="Proteomes" id="UP001153069">
    <property type="component" value="Unassembled WGS sequence"/>
</dbReference>
<sequence>MKFSAMILQTGVIASLLLHSGEARLGNKNDDSNKARALDSTSPQDCATALQSYRDSSGETYTQVQMACLQSPTCAAAAPIWIPNQGAAPMHIACNFTETTAQTEFSDCETQESEVSSALGNLVDFPVRNDAIGPDVALLKLYNMENTNYHNDMGIEWGITKGCNSDNHVYLLYKNREDGGEEGLYTVVGYQTLETFVNGEFVHGKGFVEGEGVSGIAPGSDCPFGHEKSLELLGSCQLVEEESEESEESGNSKLLKSPDRLRLESGDVKAPKTKVAAANSAGDEQGAAIQAANMANPQDCAAALQTYRESSGEAYTQVQLECVRSCAAPSRLVDAVAMQKDTSAIVCSFTEQTIHSEWSNCETTSTQEEKDLGSLTFTATVNDWMTGFPMIKNVPGYDSTESMEWGVTMGCGNDEHVYLLYRNSNDEGEDALYTVVGYQTLEAFLQERELVDGKAGIRGEGVSGIAPGSDCPVGRDDTTDLLGSCQFMG</sequence>